<dbReference type="PANTHER" id="PTHR10094">
    <property type="entry name" value="STEROL CARRIER PROTEIN 2 SCP-2 FAMILY PROTEIN"/>
    <property type="match status" value="1"/>
</dbReference>
<comment type="caution">
    <text evidence="2">The sequence shown here is derived from an EMBL/GenBank/DDBJ whole genome shotgun (WGS) entry which is preliminary data.</text>
</comment>
<dbReference type="InterPro" id="IPR036527">
    <property type="entry name" value="SCP2_sterol-bd_dom_sf"/>
</dbReference>
<dbReference type="GO" id="GO:0005829">
    <property type="term" value="C:cytosol"/>
    <property type="evidence" value="ECO:0007669"/>
    <property type="project" value="TreeGrafter"/>
</dbReference>
<dbReference type="KEGG" id="salo:EF888_02380"/>
<dbReference type="Gene3D" id="3.30.1050.10">
    <property type="entry name" value="SCP2 sterol-binding domain"/>
    <property type="match status" value="1"/>
</dbReference>
<accession>A0A316GBR5</accession>
<dbReference type="AlphaFoldDB" id="A0A316GBR5"/>
<dbReference type="PANTHER" id="PTHR10094:SF25">
    <property type="entry name" value="SCP2 STEROL-BINDING DOMAIN-CONTAINING PROTEIN 1"/>
    <property type="match status" value="1"/>
</dbReference>
<reference evidence="2 3" key="1">
    <citation type="submission" date="2018-05" db="EMBL/GenBank/DDBJ databases">
        <title>Genomic Encyclopedia of Type Strains, Phase IV (KMG-IV): sequencing the most valuable type-strain genomes for metagenomic binning, comparative biology and taxonomic classification.</title>
        <authorList>
            <person name="Goeker M."/>
        </authorList>
    </citation>
    <scope>NUCLEOTIDE SEQUENCE [LARGE SCALE GENOMIC DNA]</scope>
    <source>
        <strain evidence="2 3">DSM 103371</strain>
    </source>
</reference>
<dbReference type="EMBL" id="QGGV01000001">
    <property type="protein sequence ID" value="PWK58371.1"/>
    <property type="molecule type" value="Genomic_DNA"/>
</dbReference>
<proteinExistence type="predicted"/>
<dbReference type="RefSeq" id="WP_109757277.1">
    <property type="nucleotide sequence ID" value="NZ_CP034588.1"/>
</dbReference>
<protein>
    <submittedName>
        <fullName evidence="2">SCP-2 sterol transfer family protein</fullName>
    </submittedName>
</protein>
<gene>
    <name evidence="2" type="ORF">C8D95_101184</name>
</gene>
<evidence type="ECO:0000313" key="2">
    <source>
        <dbReference type="EMBL" id="PWK58371.1"/>
    </source>
</evidence>
<name>A0A316GBR5_9RHOB</name>
<dbReference type="SUPFAM" id="SSF55718">
    <property type="entry name" value="SCP-like"/>
    <property type="match status" value="1"/>
</dbReference>
<organism evidence="2 3">
    <name type="scientific">Silicimonas algicola</name>
    <dbReference type="NCBI Taxonomy" id="1826607"/>
    <lineage>
        <taxon>Bacteria</taxon>
        <taxon>Pseudomonadati</taxon>
        <taxon>Pseudomonadota</taxon>
        <taxon>Alphaproteobacteria</taxon>
        <taxon>Rhodobacterales</taxon>
        <taxon>Paracoccaceae</taxon>
    </lineage>
</organism>
<dbReference type="Pfam" id="PF02036">
    <property type="entry name" value="SCP2"/>
    <property type="match status" value="1"/>
</dbReference>
<keyword evidence="3" id="KW-1185">Reference proteome</keyword>
<evidence type="ECO:0000259" key="1">
    <source>
        <dbReference type="Pfam" id="PF02036"/>
    </source>
</evidence>
<sequence>MSEVIDQAVTALNAKLGPDGFDGIAKFVIEGEGAVMLDHSGARAADEEADVTMTADTETFRDILEGSLNPTSAFMTGRLKIDGDMGAAMRLAPVLS</sequence>
<feature type="domain" description="SCP2" evidence="1">
    <location>
        <begin position="23"/>
        <end position="95"/>
    </location>
</feature>
<dbReference type="OrthoDB" id="9809312at2"/>
<dbReference type="InterPro" id="IPR003033">
    <property type="entry name" value="SCP2_sterol-bd_dom"/>
</dbReference>
<evidence type="ECO:0000313" key="3">
    <source>
        <dbReference type="Proteomes" id="UP000245390"/>
    </source>
</evidence>
<dbReference type="Proteomes" id="UP000245390">
    <property type="component" value="Unassembled WGS sequence"/>
</dbReference>